<dbReference type="InterPro" id="IPR052028">
    <property type="entry name" value="HipA_Ser/Thr_kinase"/>
</dbReference>
<gene>
    <name evidence="6" type="ORF">BJN34_10575</name>
</gene>
<evidence type="ECO:0000256" key="3">
    <source>
        <dbReference type="ARBA" id="ARBA00022777"/>
    </source>
</evidence>
<keyword evidence="2" id="KW-0808">Transferase</keyword>
<evidence type="ECO:0000259" key="5">
    <source>
        <dbReference type="Pfam" id="PF13657"/>
    </source>
</evidence>
<feature type="domain" description="HipA N-terminal subdomain 1" evidence="5">
    <location>
        <begin position="9"/>
        <end position="108"/>
    </location>
</feature>
<evidence type="ECO:0000259" key="4">
    <source>
        <dbReference type="Pfam" id="PF07804"/>
    </source>
</evidence>
<evidence type="ECO:0000313" key="6">
    <source>
        <dbReference type="EMBL" id="AQV94333.1"/>
    </source>
</evidence>
<organism evidence="6 7">
    <name type="scientific">Cupriavidus necator</name>
    <name type="common">Alcaligenes eutrophus</name>
    <name type="synonym">Ralstonia eutropha</name>
    <dbReference type="NCBI Taxonomy" id="106590"/>
    <lineage>
        <taxon>Bacteria</taxon>
        <taxon>Pseudomonadati</taxon>
        <taxon>Pseudomonadota</taxon>
        <taxon>Betaproteobacteria</taxon>
        <taxon>Burkholderiales</taxon>
        <taxon>Burkholderiaceae</taxon>
        <taxon>Cupriavidus</taxon>
    </lineage>
</organism>
<reference evidence="7" key="1">
    <citation type="submission" date="2017-02" db="EMBL/GenBank/DDBJ databases">
        <title>Complete genome sequence of Cupriavidus necator strain NH9, a 3-chlorobenzoate degrader.</title>
        <authorList>
            <person name="Moriuchi R."/>
            <person name="Dohra H."/>
            <person name="Ogawa N."/>
        </authorList>
    </citation>
    <scope>NUCLEOTIDE SEQUENCE [LARGE SCALE GENOMIC DNA]</scope>
    <source>
        <strain evidence="7">NH9</strain>
    </source>
</reference>
<dbReference type="RefSeq" id="WP_078196579.1">
    <property type="nucleotide sequence ID" value="NZ_CP017757.2"/>
</dbReference>
<evidence type="ECO:0000313" key="7">
    <source>
        <dbReference type="Proteomes" id="UP000189627"/>
    </source>
</evidence>
<dbReference type="NCBIfam" id="TIGR03071">
    <property type="entry name" value="couple_hipA"/>
    <property type="match status" value="1"/>
</dbReference>
<protein>
    <submittedName>
        <fullName evidence="6">Toxin HipA</fullName>
    </submittedName>
</protein>
<dbReference type="InterPro" id="IPR012893">
    <property type="entry name" value="HipA-like_C"/>
</dbReference>
<sequence>MAERVLVASINGTPVGELHEASDAWSFRYDAAWLGNAQAFALSPALPLQPGALADGSTLRPVQWYFDNLLPEDGQRALLARDASIRNEADAFALLAHYGAESAGSLTLLPPGREPATAPALRPLSDAALDARIHSLPSVPLTHGAVKRMSLAGAQHKLAVVLQDDALFEPGADMPSTHILKPTHQMQEIYPHSVINEWFVMSLAARLKLDVPPVHRRYVPSPVYLIDRFDRHLTPQGQWQRLHAIDACQLLNLPRTFKYDQGSVARLAELATLCRAPAVARARLFDWLVFNILVGNSDAHLKNLSFLVSDAGIALAPFYDLLSEAAYATRTYDKTGWPQAHRFAWPVLGVEFYSDFSRALVLEAARALGLTGVTAERRLDAMLRGIQPAAQALYEQVEQQNAAMARERPALTGGFAGELACLRVIRFTIIADMVRALSGP</sequence>
<dbReference type="Gene3D" id="1.10.1070.20">
    <property type="match status" value="1"/>
</dbReference>
<comment type="similarity">
    <text evidence="1">Belongs to the HipA Ser/Thr kinase family.</text>
</comment>
<dbReference type="InterPro" id="IPR017508">
    <property type="entry name" value="HipA_N1"/>
</dbReference>
<accession>A0A1U9UNV9</accession>
<dbReference type="EMBL" id="CP017757">
    <property type="protein sequence ID" value="AQV94333.1"/>
    <property type="molecule type" value="Genomic_DNA"/>
</dbReference>
<dbReference type="PANTHER" id="PTHR37419:SF1">
    <property type="entry name" value="SERINE_THREONINE-PROTEIN KINASE TOXIN HIPA"/>
    <property type="match status" value="1"/>
</dbReference>
<evidence type="ECO:0000256" key="1">
    <source>
        <dbReference type="ARBA" id="ARBA00010164"/>
    </source>
</evidence>
<dbReference type="GO" id="GO:0004674">
    <property type="term" value="F:protein serine/threonine kinase activity"/>
    <property type="evidence" value="ECO:0007669"/>
    <property type="project" value="TreeGrafter"/>
</dbReference>
<name>A0A1U9UNV9_CUPNE</name>
<dbReference type="Pfam" id="PF13657">
    <property type="entry name" value="Couple_hipA"/>
    <property type="match status" value="1"/>
</dbReference>
<dbReference type="KEGG" id="cuh:BJN34_10575"/>
<dbReference type="AlphaFoldDB" id="A0A1U9UNV9"/>
<dbReference type="Pfam" id="PF07804">
    <property type="entry name" value="HipA_C"/>
    <property type="match status" value="1"/>
</dbReference>
<dbReference type="GO" id="GO:0005829">
    <property type="term" value="C:cytosol"/>
    <property type="evidence" value="ECO:0007669"/>
    <property type="project" value="TreeGrafter"/>
</dbReference>
<keyword evidence="3" id="KW-0418">Kinase</keyword>
<feature type="domain" description="HipA-like C-terminal" evidence="4">
    <location>
        <begin position="149"/>
        <end position="343"/>
    </location>
</feature>
<evidence type="ECO:0000256" key="2">
    <source>
        <dbReference type="ARBA" id="ARBA00022679"/>
    </source>
</evidence>
<dbReference type="PANTHER" id="PTHR37419">
    <property type="entry name" value="SERINE/THREONINE-PROTEIN KINASE TOXIN HIPA"/>
    <property type="match status" value="1"/>
</dbReference>
<dbReference type="OrthoDB" id="9805913at2"/>
<proteinExistence type="inferred from homology"/>
<dbReference type="Proteomes" id="UP000189627">
    <property type="component" value="Chromosome 1"/>
</dbReference>